<organism evidence="2 3">
    <name type="scientific">Eimeria necatrix</name>
    <dbReference type="NCBI Taxonomy" id="51315"/>
    <lineage>
        <taxon>Eukaryota</taxon>
        <taxon>Sar</taxon>
        <taxon>Alveolata</taxon>
        <taxon>Apicomplexa</taxon>
        <taxon>Conoidasida</taxon>
        <taxon>Coccidia</taxon>
        <taxon>Eucoccidiorida</taxon>
        <taxon>Eimeriorina</taxon>
        <taxon>Eimeriidae</taxon>
        <taxon>Eimeria</taxon>
    </lineage>
</organism>
<evidence type="ECO:0000313" key="2">
    <source>
        <dbReference type="EMBL" id="CDJ68733.1"/>
    </source>
</evidence>
<reference evidence="2" key="1">
    <citation type="submission" date="2013-10" db="EMBL/GenBank/DDBJ databases">
        <title>Genomic analysis of the causative agents of coccidiosis in chickens.</title>
        <authorList>
            <person name="Reid A.J."/>
            <person name="Blake D."/>
            <person name="Billington K."/>
            <person name="Browne H."/>
            <person name="Dunn M."/>
            <person name="Hung S."/>
            <person name="Kawahara F."/>
            <person name="Miranda-Saavedra D."/>
            <person name="Mourier T."/>
            <person name="Nagra H."/>
            <person name="Otto T.D."/>
            <person name="Rawlings N."/>
            <person name="Sanchez A."/>
            <person name="Sanders M."/>
            <person name="Subramaniam C."/>
            <person name="Tay Y."/>
            <person name="Dear P."/>
            <person name="Doerig C."/>
            <person name="Gruber A."/>
            <person name="Parkinson J."/>
            <person name="Shirley M."/>
            <person name="Wan K.L."/>
            <person name="Berriman M."/>
            <person name="Tomley F."/>
            <person name="Pain A."/>
        </authorList>
    </citation>
    <scope>NUCLEOTIDE SEQUENCE [LARGE SCALE GENOMIC DNA]</scope>
    <source>
        <strain evidence="2">Houghton</strain>
    </source>
</reference>
<protein>
    <submittedName>
        <fullName evidence="2">Uncharacterized protein</fullName>
    </submittedName>
</protein>
<dbReference type="RefSeq" id="XP_013437200.1">
    <property type="nucleotide sequence ID" value="XM_013581746.1"/>
</dbReference>
<dbReference type="AlphaFoldDB" id="U6N0A5"/>
<feature type="region of interest" description="Disordered" evidence="1">
    <location>
        <begin position="56"/>
        <end position="88"/>
    </location>
</feature>
<proteinExistence type="predicted"/>
<evidence type="ECO:0000313" key="3">
    <source>
        <dbReference type="Proteomes" id="UP000030754"/>
    </source>
</evidence>
<sequence length="114" mass="11974">MSGRGAYYRAKYGGKTMLTGRAGLQLWGRSADAEEELPCFDAAAAAAATAAACAGRGRGGRHNVSGDGGPPGHAYGQRQFQEEDEEPAGVRVRNSSLSFFSFFINSSGVLLLRT</sequence>
<keyword evidence="3" id="KW-1185">Reference proteome</keyword>
<evidence type="ECO:0000256" key="1">
    <source>
        <dbReference type="SAM" id="MobiDB-lite"/>
    </source>
</evidence>
<dbReference type="VEuPathDB" id="ToxoDB:ENH_00057350"/>
<reference evidence="2" key="2">
    <citation type="submission" date="2013-10" db="EMBL/GenBank/DDBJ databases">
        <authorList>
            <person name="Aslett M."/>
        </authorList>
    </citation>
    <scope>NUCLEOTIDE SEQUENCE [LARGE SCALE GENOMIC DNA]</scope>
    <source>
        <strain evidence="2">Houghton</strain>
    </source>
</reference>
<accession>U6N0A5</accession>
<dbReference type="Proteomes" id="UP000030754">
    <property type="component" value="Unassembled WGS sequence"/>
</dbReference>
<dbReference type="EMBL" id="HG725591">
    <property type="protein sequence ID" value="CDJ68733.1"/>
    <property type="molecule type" value="Genomic_DNA"/>
</dbReference>
<name>U6N0A5_9EIME</name>
<gene>
    <name evidence="2" type="ORF">ENH_00057350</name>
</gene>
<dbReference type="GeneID" id="25475876"/>